<evidence type="ECO:0000256" key="1">
    <source>
        <dbReference type="ARBA" id="ARBA00004141"/>
    </source>
</evidence>
<evidence type="ECO:0000313" key="10">
    <source>
        <dbReference type="EMBL" id="KIH82434.1"/>
    </source>
</evidence>
<evidence type="ECO:0000256" key="7">
    <source>
        <dbReference type="ARBA" id="ARBA00023136"/>
    </source>
</evidence>
<dbReference type="PANTHER" id="PTHR48090">
    <property type="entry name" value="UNDECAPRENYL-PHOSPHATE 4-DEOXY-4-FORMAMIDO-L-ARABINOSE TRANSFERASE-RELATED"/>
    <property type="match status" value="1"/>
</dbReference>
<keyword evidence="3" id="KW-0328">Glycosyltransferase</keyword>
<sequence length="313" mass="35245">MKLSIVATLFRSAKFVEEFHLRASQAAQQLVGDDYEIVLVNDGSPDSSLELAVQLSEADHHVVVVDLSRNFGHHKAMMTGLRHACGERVFLLDSDLEEDPAWLLSFSEQMEREKADVVYGVQQQRKGKHFERWTGQVFYKLFRFLSGLDMPDNIVVARLMSRRYVDALIQHDERELFMAGLWVITGFDQRAQAIVKRSRDETTYTLGKKVAQLVNSITAFSSAPLVGIFGVGCAIFLLSAAYTSFLIINWLLLANPPSGYTSLMASIWLLGGLIIAFVGVVGIYLAKIYSEVKQRPYTIVRNVYRQAEARSIE</sequence>
<dbReference type="Gene3D" id="3.90.550.10">
    <property type="entry name" value="Spore Coat Polysaccharide Biosynthesis Protein SpsA, Chain A"/>
    <property type="match status" value="1"/>
</dbReference>
<evidence type="ECO:0000256" key="2">
    <source>
        <dbReference type="ARBA" id="ARBA00022519"/>
    </source>
</evidence>
<keyword evidence="4 10" id="KW-0808">Transferase</keyword>
<dbReference type="RefSeq" id="WP_040070016.1">
    <property type="nucleotide sequence ID" value="NZ_JXDG01000053.1"/>
</dbReference>
<evidence type="ECO:0000259" key="9">
    <source>
        <dbReference type="Pfam" id="PF00535"/>
    </source>
</evidence>
<comment type="caution">
    <text evidence="10">The sequence shown here is derived from an EMBL/GenBank/DDBJ whole genome shotgun (WGS) entry which is preliminary data.</text>
</comment>
<feature type="transmembrane region" description="Helical" evidence="8">
    <location>
        <begin position="225"/>
        <end position="253"/>
    </location>
</feature>
<keyword evidence="7 8" id="KW-0472">Membrane</keyword>
<evidence type="ECO:0000256" key="8">
    <source>
        <dbReference type="SAM" id="Phobius"/>
    </source>
</evidence>
<keyword evidence="11" id="KW-1185">Reference proteome</keyword>
<dbReference type="InterPro" id="IPR029044">
    <property type="entry name" value="Nucleotide-diphossugar_trans"/>
</dbReference>
<feature type="transmembrane region" description="Helical" evidence="8">
    <location>
        <begin position="265"/>
        <end position="286"/>
    </location>
</feature>
<comment type="subcellular location">
    <subcellularLocation>
        <location evidence="1">Membrane</location>
        <topology evidence="1">Multi-pass membrane protein</topology>
    </subcellularLocation>
</comment>
<dbReference type="Proteomes" id="UP000031535">
    <property type="component" value="Unassembled WGS sequence"/>
</dbReference>
<evidence type="ECO:0000256" key="4">
    <source>
        <dbReference type="ARBA" id="ARBA00022679"/>
    </source>
</evidence>
<dbReference type="SUPFAM" id="SSF53448">
    <property type="entry name" value="Nucleotide-diphospho-sugar transferases"/>
    <property type="match status" value="1"/>
</dbReference>
<accession>A0A0C2E982</accession>
<name>A0A0C2E982_9PSED</name>
<dbReference type="PATRIC" id="fig|226910.6.peg.3890"/>
<keyword evidence="5 8" id="KW-0812">Transmembrane</keyword>
<evidence type="ECO:0000313" key="11">
    <source>
        <dbReference type="Proteomes" id="UP000031535"/>
    </source>
</evidence>
<dbReference type="CDD" id="cd04187">
    <property type="entry name" value="DPM1_like_bac"/>
    <property type="match status" value="1"/>
</dbReference>
<dbReference type="STRING" id="226910.UCMB321_3898"/>
<dbReference type="AlphaFoldDB" id="A0A0C2E982"/>
<dbReference type="PANTHER" id="PTHR48090:SF1">
    <property type="entry name" value="PROPHAGE BACTOPRENOL GLUCOSYL TRANSFERASE HOMOLOG"/>
    <property type="match status" value="1"/>
</dbReference>
<protein>
    <submittedName>
        <fullName evidence="10">Glycosyltransferase</fullName>
    </submittedName>
</protein>
<evidence type="ECO:0000256" key="5">
    <source>
        <dbReference type="ARBA" id="ARBA00022692"/>
    </source>
</evidence>
<evidence type="ECO:0000256" key="6">
    <source>
        <dbReference type="ARBA" id="ARBA00022989"/>
    </source>
</evidence>
<dbReference type="Pfam" id="PF00535">
    <property type="entry name" value="Glycos_transf_2"/>
    <property type="match status" value="1"/>
</dbReference>
<dbReference type="InterPro" id="IPR050256">
    <property type="entry name" value="Glycosyltransferase_2"/>
</dbReference>
<organism evidence="10 11">
    <name type="scientific">Pseudomonas batumici</name>
    <dbReference type="NCBI Taxonomy" id="226910"/>
    <lineage>
        <taxon>Bacteria</taxon>
        <taxon>Pseudomonadati</taxon>
        <taxon>Pseudomonadota</taxon>
        <taxon>Gammaproteobacteria</taxon>
        <taxon>Pseudomonadales</taxon>
        <taxon>Pseudomonadaceae</taxon>
        <taxon>Pseudomonas</taxon>
    </lineage>
</organism>
<evidence type="ECO:0000256" key="3">
    <source>
        <dbReference type="ARBA" id="ARBA00022676"/>
    </source>
</evidence>
<reference evidence="10 11" key="1">
    <citation type="submission" date="2015-01" db="EMBL/GenBank/DDBJ databases">
        <title>Complete genome of Pseudomonas batumici UCM B-321 producer of the batumin antibiotic with strong antistaphilococcal and potential anticancer activity.</title>
        <authorList>
            <person name="Klochko V.V."/>
            <person name="Zelena L.B."/>
            <person name="Elena K.A."/>
            <person name="Reva O.N."/>
        </authorList>
    </citation>
    <scope>NUCLEOTIDE SEQUENCE [LARGE SCALE GENOMIC DNA]</scope>
    <source>
        <strain evidence="10 11">UCM B-321</strain>
    </source>
</reference>
<dbReference type="InterPro" id="IPR001173">
    <property type="entry name" value="Glyco_trans_2-like"/>
</dbReference>
<dbReference type="GO" id="GO:0005886">
    <property type="term" value="C:plasma membrane"/>
    <property type="evidence" value="ECO:0007669"/>
    <property type="project" value="TreeGrafter"/>
</dbReference>
<gene>
    <name evidence="10" type="ORF">UCMB321_3898</name>
</gene>
<dbReference type="OrthoDB" id="9811884at2"/>
<keyword evidence="2" id="KW-0997">Cell inner membrane</keyword>
<dbReference type="EMBL" id="JXDG01000053">
    <property type="protein sequence ID" value="KIH82434.1"/>
    <property type="molecule type" value="Genomic_DNA"/>
</dbReference>
<feature type="domain" description="Glycosyltransferase 2-like" evidence="9">
    <location>
        <begin position="26"/>
        <end position="167"/>
    </location>
</feature>
<dbReference type="GO" id="GO:0016757">
    <property type="term" value="F:glycosyltransferase activity"/>
    <property type="evidence" value="ECO:0007669"/>
    <property type="project" value="UniProtKB-KW"/>
</dbReference>
<keyword evidence="6 8" id="KW-1133">Transmembrane helix</keyword>
<keyword evidence="2" id="KW-1003">Cell membrane</keyword>
<proteinExistence type="predicted"/>